<feature type="region of interest" description="Disordered" evidence="1">
    <location>
        <begin position="34"/>
        <end position="75"/>
    </location>
</feature>
<reference evidence="2" key="1">
    <citation type="submission" date="2021-07" db="EMBL/GenBank/DDBJ databases">
        <authorList>
            <person name="Durling M."/>
        </authorList>
    </citation>
    <scope>NUCLEOTIDE SEQUENCE</scope>
</reference>
<feature type="compositionally biased region" description="Low complexity" evidence="1">
    <location>
        <begin position="46"/>
        <end position="60"/>
    </location>
</feature>
<gene>
    <name evidence="2" type="ORF">HYFRA_00011415</name>
</gene>
<dbReference type="Proteomes" id="UP000696280">
    <property type="component" value="Unassembled WGS sequence"/>
</dbReference>
<comment type="caution">
    <text evidence="2">The sequence shown here is derived from an EMBL/GenBank/DDBJ whole genome shotgun (WGS) entry which is preliminary data.</text>
</comment>
<dbReference type="AlphaFoldDB" id="A0A9N9L0W2"/>
<evidence type="ECO:0000313" key="2">
    <source>
        <dbReference type="EMBL" id="CAG8957434.1"/>
    </source>
</evidence>
<name>A0A9N9L0W2_9HELO</name>
<evidence type="ECO:0000313" key="3">
    <source>
        <dbReference type="Proteomes" id="UP000696280"/>
    </source>
</evidence>
<sequence length="135" mass="16102">MGRATKAFLHLYGWEHGGDLLRFTEDRVRARIHSSSHNLSTNTQDSPSNPSYPPLNSQSSHNPLTNKRRDSFSNKRRDVLGKLSFWTEDYYSQKREREWMKEVDLWLMRDLVVREPRLLERVLKVARRAYLDVWV</sequence>
<organism evidence="2 3">
    <name type="scientific">Hymenoscyphus fraxineus</name>
    <dbReference type="NCBI Taxonomy" id="746836"/>
    <lineage>
        <taxon>Eukaryota</taxon>
        <taxon>Fungi</taxon>
        <taxon>Dikarya</taxon>
        <taxon>Ascomycota</taxon>
        <taxon>Pezizomycotina</taxon>
        <taxon>Leotiomycetes</taxon>
        <taxon>Helotiales</taxon>
        <taxon>Helotiaceae</taxon>
        <taxon>Hymenoscyphus</taxon>
    </lineage>
</organism>
<dbReference type="EMBL" id="CAJVRL010000079">
    <property type="protein sequence ID" value="CAG8957434.1"/>
    <property type="molecule type" value="Genomic_DNA"/>
</dbReference>
<keyword evidence="3" id="KW-1185">Reference proteome</keyword>
<evidence type="ECO:0000256" key="1">
    <source>
        <dbReference type="SAM" id="MobiDB-lite"/>
    </source>
</evidence>
<feature type="compositionally biased region" description="Polar residues" evidence="1">
    <location>
        <begin position="34"/>
        <end position="45"/>
    </location>
</feature>
<protein>
    <submittedName>
        <fullName evidence="2">Uncharacterized protein</fullName>
    </submittedName>
</protein>
<accession>A0A9N9L0W2</accession>
<proteinExistence type="predicted"/>